<feature type="transmembrane region" description="Helical" evidence="3">
    <location>
        <begin position="180"/>
        <end position="197"/>
    </location>
</feature>
<keyword evidence="3" id="KW-0812">Transmembrane</keyword>
<dbReference type="AlphaFoldDB" id="A0AAV5RH53"/>
<evidence type="ECO:0000256" key="1">
    <source>
        <dbReference type="SAM" id="Coils"/>
    </source>
</evidence>
<keyword evidence="5" id="KW-1185">Reference proteome</keyword>
<protein>
    <submittedName>
        <fullName evidence="4">Uncharacterized protein</fullName>
    </submittedName>
</protein>
<evidence type="ECO:0000256" key="3">
    <source>
        <dbReference type="SAM" id="Phobius"/>
    </source>
</evidence>
<evidence type="ECO:0000256" key="2">
    <source>
        <dbReference type="SAM" id="MobiDB-lite"/>
    </source>
</evidence>
<organism evidence="4 5">
    <name type="scientific">Starmerella bacillaris</name>
    <name type="common">Yeast</name>
    <name type="synonym">Candida zemplinina</name>
    <dbReference type="NCBI Taxonomy" id="1247836"/>
    <lineage>
        <taxon>Eukaryota</taxon>
        <taxon>Fungi</taxon>
        <taxon>Dikarya</taxon>
        <taxon>Ascomycota</taxon>
        <taxon>Saccharomycotina</taxon>
        <taxon>Dipodascomycetes</taxon>
        <taxon>Dipodascales</taxon>
        <taxon>Trichomonascaceae</taxon>
        <taxon>Starmerella</taxon>
    </lineage>
</organism>
<gene>
    <name evidence="4" type="ORF">DASB73_018770</name>
</gene>
<proteinExistence type="predicted"/>
<dbReference type="Proteomes" id="UP001362899">
    <property type="component" value="Unassembled WGS sequence"/>
</dbReference>
<feature type="region of interest" description="Disordered" evidence="2">
    <location>
        <begin position="24"/>
        <end position="44"/>
    </location>
</feature>
<keyword evidence="3" id="KW-1133">Transmembrane helix</keyword>
<evidence type="ECO:0000313" key="5">
    <source>
        <dbReference type="Proteomes" id="UP001362899"/>
    </source>
</evidence>
<reference evidence="4 5" key="1">
    <citation type="journal article" date="2023" name="Elife">
        <title>Identification of key yeast species and microbe-microbe interactions impacting larval growth of Drosophila in the wild.</title>
        <authorList>
            <person name="Mure A."/>
            <person name="Sugiura Y."/>
            <person name="Maeda R."/>
            <person name="Honda K."/>
            <person name="Sakurai N."/>
            <person name="Takahashi Y."/>
            <person name="Watada M."/>
            <person name="Katoh T."/>
            <person name="Gotoh A."/>
            <person name="Gotoh Y."/>
            <person name="Taniguchi I."/>
            <person name="Nakamura K."/>
            <person name="Hayashi T."/>
            <person name="Katayama T."/>
            <person name="Uemura T."/>
            <person name="Hattori Y."/>
        </authorList>
    </citation>
    <scope>NUCLEOTIDE SEQUENCE [LARGE SCALE GENOMIC DNA]</scope>
    <source>
        <strain evidence="4 5">SB-73</strain>
    </source>
</reference>
<accession>A0AAV5RH53</accession>
<evidence type="ECO:0000313" key="4">
    <source>
        <dbReference type="EMBL" id="GMM50919.1"/>
    </source>
</evidence>
<dbReference type="EMBL" id="BTGC01000003">
    <property type="protein sequence ID" value="GMM50919.1"/>
    <property type="molecule type" value="Genomic_DNA"/>
</dbReference>
<name>A0AAV5RH53_STABA</name>
<comment type="caution">
    <text evidence="4">The sequence shown here is derived from an EMBL/GenBank/DDBJ whole genome shotgun (WGS) entry which is preliminary data.</text>
</comment>
<keyword evidence="3" id="KW-0472">Membrane</keyword>
<keyword evidence="1" id="KW-0175">Coiled coil</keyword>
<feature type="coiled-coil region" evidence="1">
    <location>
        <begin position="144"/>
        <end position="171"/>
    </location>
</feature>
<sequence>MDEDDRLLQDKQLLAPSTTSKIDIRRPSYTSSHNSRRSLETDPLFQKANHGAGRLVDDIGDRSNYALSTFYPEYCQNEQSLSSTLDALHEQAVKLTELRTFGTEMLDKFSILESTSHSDFDKILEKLQKWKEPSSEIEQFLSKIESLHRILAESRQKLAKISEDVTALENESQSVNTTKAYIWGTTMLVLVLAVILYKHMF</sequence>